<evidence type="ECO:0000313" key="3">
    <source>
        <dbReference type="Proteomes" id="UP001233535"/>
    </source>
</evidence>
<reference evidence="2 3" key="1">
    <citation type="submission" date="2023-04" db="EMBL/GenBank/DDBJ databases">
        <title>Lysobacter sp. strain UC isolated from soil sample.</title>
        <authorList>
            <person name="Choksket S."/>
            <person name="Harshvardhan F."/>
            <person name="Rana R."/>
            <person name="Patil P.B."/>
            <person name="Korpole S."/>
        </authorList>
    </citation>
    <scope>NUCLEOTIDE SEQUENCE [LARGE SCALE GENOMIC DNA]</scope>
    <source>
        <strain evidence="2 3">UC</strain>
    </source>
</reference>
<dbReference type="RefSeq" id="WP_309262711.1">
    <property type="nucleotide sequence ID" value="NZ_JARUHG010000003.1"/>
</dbReference>
<keyword evidence="1" id="KW-0472">Membrane</keyword>
<evidence type="ECO:0000313" key="2">
    <source>
        <dbReference type="EMBL" id="MDR0183569.1"/>
    </source>
</evidence>
<organism evidence="2 3">
    <name type="scientific">Lysobacter arvi</name>
    <dbReference type="NCBI Taxonomy" id="3038776"/>
    <lineage>
        <taxon>Bacteria</taxon>
        <taxon>Pseudomonadati</taxon>
        <taxon>Pseudomonadota</taxon>
        <taxon>Gammaproteobacteria</taxon>
        <taxon>Lysobacterales</taxon>
        <taxon>Lysobacteraceae</taxon>
        <taxon>Lysobacter</taxon>
    </lineage>
</organism>
<comment type="caution">
    <text evidence="2">The sequence shown here is derived from an EMBL/GenBank/DDBJ whole genome shotgun (WGS) entry which is preliminary data.</text>
</comment>
<keyword evidence="3" id="KW-1185">Reference proteome</keyword>
<accession>A0ABU1CF39</accession>
<keyword evidence="1" id="KW-0812">Transmembrane</keyword>
<sequence>MAVPRPARYRRRHGEWHGDPLDAYTYDPFGEANVTTGARFRYRGQWLIPELVPAGAGLIFVGLVMLLSAKQRDE</sequence>
<dbReference type="EMBL" id="JARUHG010000003">
    <property type="protein sequence ID" value="MDR0183569.1"/>
    <property type="molecule type" value="Genomic_DNA"/>
</dbReference>
<proteinExistence type="predicted"/>
<feature type="transmembrane region" description="Helical" evidence="1">
    <location>
        <begin position="51"/>
        <end position="69"/>
    </location>
</feature>
<keyword evidence="1" id="KW-1133">Transmembrane helix</keyword>
<name>A0ABU1CF39_9GAMM</name>
<dbReference type="Proteomes" id="UP001233535">
    <property type="component" value="Unassembled WGS sequence"/>
</dbReference>
<protein>
    <submittedName>
        <fullName evidence="2">Uncharacterized protein</fullName>
    </submittedName>
</protein>
<gene>
    <name evidence="2" type="ORF">P8609_11415</name>
</gene>
<evidence type="ECO:0000256" key="1">
    <source>
        <dbReference type="SAM" id="Phobius"/>
    </source>
</evidence>